<accession>A0ABN9AS34</accession>
<sequence>MNRDFTQRSCTAICVPLCPSERTQAMDVGETSTRIGSAPVWQFIYMGWMGSG</sequence>
<reference evidence="1" key="1">
    <citation type="submission" date="2023-05" db="EMBL/GenBank/DDBJ databases">
        <authorList>
            <person name="Stuckert A."/>
        </authorList>
    </citation>
    <scope>NUCLEOTIDE SEQUENCE</scope>
</reference>
<keyword evidence="2" id="KW-1185">Reference proteome</keyword>
<organism evidence="1 2">
    <name type="scientific">Staurois parvus</name>
    <dbReference type="NCBI Taxonomy" id="386267"/>
    <lineage>
        <taxon>Eukaryota</taxon>
        <taxon>Metazoa</taxon>
        <taxon>Chordata</taxon>
        <taxon>Craniata</taxon>
        <taxon>Vertebrata</taxon>
        <taxon>Euteleostomi</taxon>
        <taxon>Amphibia</taxon>
        <taxon>Batrachia</taxon>
        <taxon>Anura</taxon>
        <taxon>Neobatrachia</taxon>
        <taxon>Ranoidea</taxon>
        <taxon>Ranidae</taxon>
        <taxon>Staurois</taxon>
    </lineage>
</organism>
<gene>
    <name evidence="1" type="ORF">SPARVUS_LOCUS1043816</name>
</gene>
<evidence type="ECO:0000313" key="1">
    <source>
        <dbReference type="EMBL" id="CAI9536573.1"/>
    </source>
</evidence>
<proteinExistence type="predicted"/>
<evidence type="ECO:0000313" key="2">
    <source>
        <dbReference type="Proteomes" id="UP001162483"/>
    </source>
</evidence>
<dbReference type="Proteomes" id="UP001162483">
    <property type="component" value="Unassembled WGS sequence"/>
</dbReference>
<comment type="caution">
    <text evidence="1">The sequence shown here is derived from an EMBL/GenBank/DDBJ whole genome shotgun (WGS) entry which is preliminary data.</text>
</comment>
<name>A0ABN9AS34_9NEOB</name>
<dbReference type="EMBL" id="CATNWA010000330">
    <property type="protein sequence ID" value="CAI9536573.1"/>
    <property type="molecule type" value="Genomic_DNA"/>
</dbReference>
<protein>
    <submittedName>
        <fullName evidence="1">Uncharacterized protein</fullName>
    </submittedName>
</protein>